<evidence type="ECO:0000313" key="2">
    <source>
        <dbReference type="Proteomes" id="UP000257109"/>
    </source>
</evidence>
<name>A0A371GBQ6_MUCPR</name>
<dbReference type="AlphaFoldDB" id="A0A371GBQ6"/>
<feature type="non-terminal residue" evidence="1">
    <location>
        <position position="1"/>
    </location>
</feature>
<dbReference type="Proteomes" id="UP000257109">
    <property type="component" value="Unassembled WGS sequence"/>
</dbReference>
<protein>
    <submittedName>
        <fullName evidence="1">Uncharacterized protein</fullName>
    </submittedName>
</protein>
<organism evidence="1 2">
    <name type="scientific">Mucuna pruriens</name>
    <name type="common">Velvet bean</name>
    <name type="synonym">Dolichos pruriens</name>
    <dbReference type="NCBI Taxonomy" id="157652"/>
    <lineage>
        <taxon>Eukaryota</taxon>
        <taxon>Viridiplantae</taxon>
        <taxon>Streptophyta</taxon>
        <taxon>Embryophyta</taxon>
        <taxon>Tracheophyta</taxon>
        <taxon>Spermatophyta</taxon>
        <taxon>Magnoliopsida</taxon>
        <taxon>eudicotyledons</taxon>
        <taxon>Gunneridae</taxon>
        <taxon>Pentapetalae</taxon>
        <taxon>rosids</taxon>
        <taxon>fabids</taxon>
        <taxon>Fabales</taxon>
        <taxon>Fabaceae</taxon>
        <taxon>Papilionoideae</taxon>
        <taxon>50 kb inversion clade</taxon>
        <taxon>NPAAA clade</taxon>
        <taxon>indigoferoid/millettioid clade</taxon>
        <taxon>Phaseoleae</taxon>
        <taxon>Mucuna</taxon>
    </lineage>
</organism>
<gene>
    <name evidence="1" type="ORF">CR513_30471</name>
</gene>
<keyword evidence="2" id="KW-1185">Reference proteome</keyword>
<comment type="caution">
    <text evidence="1">The sequence shown here is derived from an EMBL/GenBank/DDBJ whole genome shotgun (WGS) entry which is preliminary data.</text>
</comment>
<proteinExistence type="predicted"/>
<sequence>MEDRENSARREWRHFADECYSNKGKQKSEDEAQMAQGDNVDLDLDHVLLMVATSNCAKSDFWYLDTGCSNHMTRNKG</sequence>
<reference evidence="1" key="1">
    <citation type="submission" date="2018-05" db="EMBL/GenBank/DDBJ databases">
        <title>Draft genome of Mucuna pruriens seed.</title>
        <authorList>
            <person name="Nnadi N.E."/>
            <person name="Vos R."/>
            <person name="Hasami M.H."/>
            <person name="Devisetty U.K."/>
            <person name="Aguiy J.C."/>
        </authorList>
    </citation>
    <scope>NUCLEOTIDE SEQUENCE [LARGE SCALE GENOMIC DNA]</scope>
    <source>
        <strain evidence="1">JCA_2017</strain>
    </source>
</reference>
<dbReference type="EMBL" id="QJKJ01006078">
    <property type="protein sequence ID" value="RDX87992.1"/>
    <property type="molecule type" value="Genomic_DNA"/>
</dbReference>
<accession>A0A371GBQ6</accession>
<evidence type="ECO:0000313" key="1">
    <source>
        <dbReference type="EMBL" id="RDX87992.1"/>
    </source>
</evidence>